<dbReference type="EMBL" id="JHEG02000059">
    <property type="protein sequence ID" value="KIE07120.1"/>
    <property type="molecule type" value="Genomic_DNA"/>
</dbReference>
<dbReference type="EMBL" id="JHEG04000001">
    <property type="protein sequence ID" value="KAF3889462.1"/>
    <property type="molecule type" value="Genomic_DNA"/>
</dbReference>
<evidence type="ECO:0000313" key="4">
    <source>
        <dbReference type="EMBL" id="KIE07120.1"/>
    </source>
</evidence>
<dbReference type="RefSeq" id="WP_038082275.1">
    <property type="nucleotide sequence ID" value="NZ_JHEG04000001.1"/>
</dbReference>
<dbReference type="InterPro" id="IPR012296">
    <property type="entry name" value="Nuclease_put_TT1808"/>
</dbReference>
<dbReference type="PANTHER" id="PTHR33352">
    <property type="entry name" value="SLR1095 PROTEIN"/>
    <property type="match status" value="1"/>
</dbReference>
<comment type="caution">
    <text evidence="4">The sequence shown here is derived from an EMBL/GenBank/DDBJ whole genome shotgun (WGS) entry which is preliminary data.</text>
</comment>
<accession>A0A0C1R476</accession>
<dbReference type="OrthoDB" id="530164at2"/>
<sequence>MSEQQLLDAEEIAIPDISQLEIEDDKPVDNFQSEKQQRLLVEPLYSNPVLTTPFIAAANVGLFYSRKQDPLVPDAFISLNVQMPADWSQKQNRSYFVWEFGKAPEVAIEIVSNRKGKELGAKKEDYARVGIPYYAVFDPLQQIQEAEQMNGALLRVYALTAGKYVELESPFWLETVGIGLTLWTGTFEEQPGLWLRWCDVKGDVIPTGKELSERERQRAEREQQRATRLAERLREMGVDPDTI</sequence>
<keyword evidence="5" id="KW-1185">Reference proteome</keyword>
<keyword evidence="1" id="KW-0175">Coiled coil</keyword>
<dbReference type="STRING" id="1479485.DA73_0238775"/>
<evidence type="ECO:0000313" key="5">
    <source>
        <dbReference type="Proteomes" id="UP000029738"/>
    </source>
</evidence>
<feature type="coiled-coil region" evidence="1">
    <location>
        <begin position="209"/>
        <end position="236"/>
    </location>
</feature>
<reference evidence="3" key="2">
    <citation type="submission" date="2019-11" db="EMBL/GenBank/DDBJ databases">
        <title>Improved Assembly of Tolypothrix boutellei genome.</title>
        <authorList>
            <person name="Sarangi A.N."/>
            <person name="Mukherjee M."/>
            <person name="Ghosh S."/>
            <person name="Singh D."/>
            <person name="Das A."/>
            <person name="Kant S."/>
            <person name="Prusty A."/>
            <person name="Tripathy S."/>
        </authorList>
    </citation>
    <scope>NUCLEOTIDE SEQUENCE</scope>
    <source>
        <strain evidence="3">VB521301</strain>
    </source>
</reference>
<protein>
    <submittedName>
        <fullName evidence="3">Uma2 family endonuclease</fullName>
    </submittedName>
</protein>
<reference evidence="4" key="1">
    <citation type="journal article" date="2015" name="Genome Announc.">
        <title>Draft Genome Sequence of Tolypothrix boutellei Strain VB521301.</title>
        <authorList>
            <person name="Chandrababunaidu M.M."/>
            <person name="Singh D."/>
            <person name="Sen D."/>
            <person name="Bhan S."/>
            <person name="Das S."/>
            <person name="Gupta A."/>
            <person name="Adhikary S.P."/>
            <person name="Tripathy S."/>
        </authorList>
    </citation>
    <scope>NUCLEOTIDE SEQUENCE</scope>
    <source>
        <strain evidence="4">VB521301</strain>
    </source>
</reference>
<dbReference type="Gene3D" id="3.90.1570.10">
    <property type="entry name" value="tt1808, chain A"/>
    <property type="match status" value="1"/>
</dbReference>
<evidence type="ECO:0000313" key="3">
    <source>
        <dbReference type="EMBL" id="KAF3889462.1"/>
    </source>
</evidence>
<dbReference type="Proteomes" id="UP000029738">
    <property type="component" value="Unassembled WGS sequence"/>
</dbReference>
<dbReference type="AlphaFoldDB" id="A0A0C1R476"/>
<proteinExistence type="predicted"/>
<keyword evidence="3" id="KW-0540">Nuclease</keyword>
<dbReference type="PANTHER" id="PTHR33352:SF3">
    <property type="entry name" value="SLR1612 PROTEIN"/>
    <property type="match status" value="1"/>
</dbReference>
<dbReference type="SUPFAM" id="SSF52980">
    <property type="entry name" value="Restriction endonuclease-like"/>
    <property type="match status" value="1"/>
</dbReference>
<dbReference type="Pfam" id="PF05685">
    <property type="entry name" value="Uma2"/>
    <property type="match status" value="1"/>
</dbReference>
<evidence type="ECO:0000256" key="1">
    <source>
        <dbReference type="SAM" id="Coils"/>
    </source>
</evidence>
<feature type="domain" description="Putative restriction endonuclease" evidence="2">
    <location>
        <begin position="25"/>
        <end position="165"/>
    </location>
</feature>
<dbReference type="GO" id="GO:0004519">
    <property type="term" value="F:endonuclease activity"/>
    <property type="evidence" value="ECO:0007669"/>
    <property type="project" value="UniProtKB-KW"/>
</dbReference>
<dbReference type="InterPro" id="IPR011335">
    <property type="entry name" value="Restrct_endonuc-II-like"/>
</dbReference>
<organism evidence="4">
    <name type="scientific">Tolypothrix bouteillei VB521301</name>
    <dbReference type="NCBI Taxonomy" id="1479485"/>
    <lineage>
        <taxon>Bacteria</taxon>
        <taxon>Bacillati</taxon>
        <taxon>Cyanobacteriota</taxon>
        <taxon>Cyanophyceae</taxon>
        <taxon>Nostocales</taxon>
        <taxon>Tolypothrichaceae</taxon>
        <taxon>Tolypothrix</taxon>
    </lineage>
</organism>
<evidence type="ECO:0000259" key="2">
    <source>
        <dbReference type="Pfam" id="PF05685"/>
    </source>
</evidence>
<keyword evidence="3" id="KW-0378">Hydrolase</keyword>
<dbReference type="InterPro" id="IPR008538">
    <property type="entry name" value="Uma2"/>
</dbReference>
<dbReference type="CDD" id="cd06260">
    <property type="entry name" value="DUF820-like"/>
    <property type="match status" value="1"/>
</dbReference>
<gene>
    <name evidence="4" type="ORF">DA73_0238775</name>
    <name evidence="3" type="ORF">DA73_0400031255</name>
</gene>
<keyword evidence="3" id="KW-0255">Endonuclease</keyword>
<name>A0A0C1R476_9CYAN</name>